<dbReference type="EC" id="2.1.1.63" evidence="9"/>
<evidence type="ECO:0000256" key="1">
    <source>
        <dbReference type="ARBA" id="ARBA00001286"/>
    </source>
</evidence>
<accession>A0A9D9N7A5</accession>
<comment type="similarity">
    <text evidence="2 9">Belongs to the MGMT family.</text>
</comment>
<dbReference type="FunFam" id="1.10.10.10:FF:000214">
    <property type="entry name" value="Methylated-DNA--protein-cysteine methyltransferase"/>
    <property type="match status" value="1"/>
</dbReference>
<dbReference type="PANTHER" id="PTHR10815:SF5">
    <property type="entry name" value="METHYLATED-DNA--PROTEIN-CYSTEINE METHYLTRANSFERASE"/>
    <property type="match status" value="1"/>
</dbReference>
<evidence type="ECO:0000313" key="13">
    <source>
        <dbReference type="Proteomes" id="UP000823618"/>
    </source>
</evidence>
<evidence type="ECO:0000259" key="11">
    <source>
        <dbReference type="Pfam" id="PF02870"/>
    </source>
</evidence>
<evidence type="ECO:0000259" key="10">
    <source>
        <dbReference type="Pfam" id="PF01035"/>
    </source>
</evidence>
<dbReference type="InterPro" id="IPR008332">
    <property type="entry name" value="MethylG_MeTrfase_N"/>
</dbReference>
<reference evidence="12" key="2">
    <citation type="journal article" date="2021" name="PeerJ">
        <title>Extensive microbial diversity within the chicken gut microbiome revealed by metagenomics and culture.</title>
        <authorList>
            <person name="Gilroy R."/>
            <person name="Ravi A."/>
            <person name="Getino M."/>
            <person name="Pursley I."/>
            <person name="Horton D.L."/>
            <person name="Alikhan N.F."/>
            <person name="Baker D."/>
            <person name="Gharbi K."/>
            <person name="Hall N."/>
            <person name="Watson M."/>
            <person name="Adriaenssens E.M."/>
            <person name="Foster-Nyarko E."/>
            <person name="Jarju S."/>
            <person name="Secka A."/>
            <person name="Antonio M."/>
            <person name="Oren A."/>
            <person name="Chaudhuri R.R."/>
            <person name="La Ragione R."/>
            <person name="Hildebrand F."/>
            <person name="Pallen M.J."/>
        </authorList>
    </citation>
    <scope>NUCLEOTIDE SEQUENCE</scope>
    <source>
        <strain evidence="12">E3-2379</strain>
    </source>
</reference>
<comment type="subcellular location">
    <subcellularLocation>
        <location evidence="9">Cytoplasm</location>
    </subcellularLocation>
</comment>
<dbReference type="GO" id="GO:0005737">
    <property type="term" value="C:cytoplasm"/>
    <property type="evidence" value="ECO:0007669"/>
    <property type="project" value="UniProtKB-SubCell"/>
</dbReference>
<feature type="active site" description="Nucleophile; methyl group acceptor" evidence="9">
    <location>
        <position position="116"/>
    </location>
</feature>
<comment type="function">
    <text evidence="9">Involved in the cellular defense against the biological effects of O6-methylguanine (O6-MeG) and O4-methylthymine (O4-MeT) in DNA. Repairs the methylated nucleobase in DNA by stoichiometrically transferring the methyl group to a cysteine residue in the enzyme. This is a suicide reaction: the enzyme is irreversibly inactivated.</text>
</comment>
<dbReference type="InterPro" id="IPR023546">
    <property type="entry name" value="MGMT"/>
</dbReference>
<dbReference type="Pfam" id="PF02870">
    <property type="entry name" value="Methyltransf_1N"/>
    <property type="match status" value="1"/>
</dbReference>
<sequence>MIGTIMLSAIESGITGLTFGIDEEEKTNKIERETKIIKEAYQQLQQYLNGERKEFSLSLEPKGTEFQRRVWKALSTIPYGETKSYKQIAEQIGSKKAYRAVGMANNQNPISIFIPCHRVIGSNGKLVGYGGGLEIKKTLLELEETYHFE</sequence>
<evidence type="ECO:0000256" key="7">
    <source>
        <dbReference type="ARBA" id="ARBA00023204"/>
    </source>
</evidence>
<dbReference type="Proteomes" id="UP000823618">
    <property type="component" value="Unassembled WGS sequence"/>
</dbReference>
<organism evidence="12 13">
    <name type="scientific">Candidatus Scybalomonas excrementavium</name>
    <dbReference type="NCBI Taxonomy" id="2840943"/>
    <lineage>
        <taxon>Bacteria</taxon>
        <taxon>Bacillati</taxon>
        <taxon>Bacillota</taxon>
        <taxon>Clostridia</taxon>
        <taxon>Lachnospirales</taxon>
        <taxon>Lachnospiraceae</taxon>
        <taxon>Lachnospiraceae incertae sedis</taxon>
        <taxon>Candidatus Scybalomonas</taxon>
    </lineage>
</organism>
<dbReference type="EMBL" id="JADIML010000094">
    <property type="protein sequence ID" value="MBO8462962.1"/>
    <property type="molecule type" value="Genomic_DNA"/>
</dbReference>
<dbReference type="GO" id="GO:0003908">
    <property type="term" value="F:methylated-DNA-[protein]-cysteine S-methyltransferase activity"/>
    <property type="evidence" value="ECO:0007669"/>
    <property type="project" value="UniProtKB-UniRule"/>
</dbReference>
<keyword evidence="5 9" id="KW-0808">Transferase</keyword>
<dbReference type="PANTHER" id="PTHR10815">
    <property type="entry name" value="METHYLATED-DNA--PROTEIN-CYSTEINE METHYLTRANSFERASE"/>
    <property type="match status" value="1"/>
</dbReference>
<evidence type="ECO:0000256" key="9">
    <source>
        <dbReference type="HAMAP-Rule" id="MF_00772"/>
    </source>
</evidence>
<feature type="domain" description="Methylated-DNA-[protein]-cysteine S-methyltransferase DNA binding" evidence="10">
    <location>
        <begin position="65"/>
        <end position="144"/>
    </location>
</feature>
<protein>
    <recommendedName>
        <fullName evidence="9">Methylated-DNA--protein-cysteine methyltransferase</fullName>
        <ecNumber evidence="9">2.1.1.63</ecNumber>
    </recommendedName>
    <alternativeName>
        <fullName evidence="9">6-O-methylguanine-DNA methyltransferase</fullName>
        <shortName evidence="9">MGMT</shortName>
    </alternativeName>
    <alternativeName>
        <fullName evidence="9">O-6-methylguanine-DNA-alkyltransferase</fullName>
    </alternativeName>
</protein>
<dbReference type="SUPFAM" id="SSF46767">
    <property type="entry name" value="Methylated DNA-protein cysteine methyltransferase, C-terminal domain"/>
    <property type="match status" value="1"/>
</dbReference>
<dbReference type="AlphaFoldDB" id="A0A9D9N7A5"/>
<dbReference type="InterPro" id="IPR014048">
    <property type="entry name" value="MethylDNA_cys_MeTrfase_DNA-bd"/>
</dbReference>
<name>A0A9D9N7A5_9FIRM</name>
<keyword evidence="7 9" id="KW-0234">DNA repair</keyword>
<gene>
    <name evidence="12" type="ORF">IAC13_03405</name>
</gene>
<comment type="catalytic activity">
    <reaction evidence="8 9">
        <text>a 6-O-methyl-2'-deoxyguanosine in DNA + L-cysteinyl-[protein] = S-methyl-L-cysteinyl-[protein] + a 2'-deoxyguanosine in DNA</text>
        <dbReference type="Rhea" id="RHEA:24000"/>
        <dbReference type="Rhea" id="RHEA-COMP:10131"/>
        <dbReference type="Rhea" id="RHEA-COMP:10132"/>
        <dbReference type="Rhea" id="RHEA-COMP:11367"/>
        <dbReference type="Rhea" id="RHEA-COMP:11368"/>
        <dbReference type="ChEBI" id="CHEBI:29950"/>
        <dbReference type="ChEBI" id="CHEBI:82612"/>
        <dbReference type="ChEBI" id="CHEBI:85445"/>
        <dbReference type="ChEBI" id="CHEBI:85448"/>
        <dbReference type="EC" id="2.1.1.63"/>
    </reaction>
</comment>
<feature type="domain" description="Methylguanine DNA methyltransferase ribonuclease-like" evidence="11">
    <location>
        <begin position="2"/>
        <end position="61"/>
    </location>
</feature>
<evidence type="ECO:0000256" key="8">
    <source>
        <dbReference type="ARBA" id="ARBA00049348"/>
    </source>
</evidence>
<keyword evidence="4 9" id="KW-0489">Methyltransferase</keyword>
<comment type="miscellaneous">
    <text evidence="9">This enzyme catalyzes only one turnover and therefore is not strictly catalytic. According to one definition, an enzyme is a biocatalyst that acts repeatedly and over many reaction cycles.</text>
</comment>
<evidence type="ECO:0000256" key="5">
    <source>
        <dbReference type="ARBA" id="ARBA00022679"/>
    </source>
</evidence>
<dbReference type="InterPro" id="IPR036217">
    <property type="entry name" value="MethylDNA_cys_MeTrfase_DNAb"/>
</dbReference>
<dbReference type="PROSITE" id="PS00374">
    <property type="entry name" value="MGMT"/>
    <property type="match status" value="1"/>
</dbReference>
<dbReference type="Gene3D" id="3.30.160.70">
    <property type="entry name" value="Methylated DNA-protein cysteine methyltransferase domain"/>
    <property type="match status" value="1"/>
</dbReference>
<evidence type="ECO:0000256" key="2">
    <source>
        <dbReference type="ARBA" id="ARBA00008711"/>
    </source>
</evidence>
<dbReference type="HAMAP" id="MF_00772">
    <property type="entry name" value="OGT"/>
    <property type="match status" value="1"/>
</dbReference>
<keyword evidence="3 9" id="KW-0963">Cytoplasm</keyword>
<dbReference type="InterPro" id="IPR036631">
    <property type="entry name" value="MGMT_N_sf"/>
</dbReference>
<comment type="catalytic activity">
    <reaction evidence="1 9">
        <text>a 4-O-methyl-thymidine in DNA + L-cysteinyl-[protein] = a thymidine in DNA + S-methyl-L-cysteinyl-[protein]</text>
        <dbReference type="Rhea" id="RHEA:53428"/>
        <dbReference type="Rhea" id="RHEA-COMP:10131"/>
        <dbReference type="Rhea" id="RHEA-COMP:10132"/>
        <dbReference type="Rhea" id="RHEA-COMP:13555"/>
        <dbReference type="Rhea" id="RHEA-COMP:13556"/>
        <dbReference type="ChEBI" id="CHEBI:29950"/>
        <dbReference type="ChEBI" id="CHEBI:82612"/>
        <dbReference type="ChEBI" id="CHEBI:137386"/>
        <dbReference type="ChEBI" id="CHEBI:137387"/>
        <dbReference type="EC" id="2.1.1.63"/>
    </reaction>
</comment>
<proteinExistence type="inferred from homology"/>
<dbReference type="Pfam" id="PF01035">
    <property type="entry name" value="DNA_binding_1"/>
    <property type="match status" value="1"/>
</dbReference>
<dbReference type="Gene3D" id="1.10.10.10">
    <property type="entry name" value="Winged helix-like DNA-binding domain superfamily/Winged helix DNA-binding domain"/>
    <property type="match status" value="1"/>
</dbReference>
<reference evidence="12" key="1">
    <citation type="submission" date="2020-10" db="EMBL/GenBank/DDBJ databases">
        <authorList>
            <person name="Gilroy R."/>
        </authorList>
    </citation>
    <scope>NUCLEOTIDE SEQUENCE</scope>
    <source>
        <strain evidence="12">E3-2379</strain>
    </source>
</reference>
<dbReference type="NCBIfam" id="TIGR00589">
    <property type="entry name" value="ogt"/>
    <property type="match status" value="1"/>
</dbReference>
<dbReference type="GO" id="GO:0032259">
    <property type="term" value="P:methylation"/>
    <property type="evidence" value="ECO:0007669"/>
    <property type="project" value="UniProtKB-KW"/>
</dbReference>
<evidence type="ECO:0000313" key="12">
    <source>
        <dbReference type="EMBL" id="MBO8462962.1"/>
    </source>
</evidence>
<comment type="caution">
    <text evidence="12">The sequence shown here is derived from an EMBL/GenBank/DDBJ whole genome shotgun (WGS) entry which is preliminary data.</text>
</comment>
<dbReference type="InterPro" id="IPR001497">
    <property type="entry name" value="MethylDNA_cys_MeTrfase_AS"/>
</dbReference>
<dbReference type="SUPFAM" id="SSF53155">
    <property type="entry name" value="Methylated DNA-protein cysteine methyltransferase domain"/>
    <property type="match status" value="1"/>
</dbReference>
<evidence type="ECO:0000256" key="4">
    <source>
        <dbReference type="ARBA" id="ARBA00022603"/>
    </source>
</evidence>
<evidence type="ECO:0000256" key="3">
    <source>
        <dbReference type="ARBA" id="ARBA00022490"/>
    </source>
</evidence>
<dbReference type="CDD" id="cd06445">
    <property type="entry name" value="ATase"/>
    <property type="match status" value="1"/>
</dbReference>
<evidence type="ECO:0000256" key="6">
    <source>
        <dbReference type="ARBA" id="ARBA00022763"/>
    </source>
</evidence>
<dbReference type="InterPro" id="IPR036388">
    <property type="entry name" value="WH-like_DNA-bd_sf"/>
</dbReference>
<keyword evidence="6 9" id="KW-0227">DNA damage</keyword>
<dbReference type="GO" id="GO:0006307">
    <property type="term" value="P:DNA alkylation repair"/>
    <property type="evidence" value="ECO:0007669"/>
    <property type="project" value="UniProtKB-UniRule"/>
</dbReference>